<evidence type="ECO:0000313" key="1">
    <source>
        <dbReference type="EMBL" id="CAG8590054.1"/>
    </source>
</evidence>
<keyword evidence="2" id="KW-1185">Reference proteome</keyword>
<protein>
    <submittedName>
        <fullName evidence="1">2034_t:CDS:1</fullName>
    </submittedName>
</protein>
<reference evidence="1" key="1">
    <citation type="submission" date="2021-06" db="EMBL/GenBank/DDBJ databases">
        <authorList>
            <person name="Kallberg Y."/>
            <person name="Tangrot J."/>
            <person name="Rosling A."/>
        </authorList>
    </citation>
    <scope>NUCLEOTIDE SEQUENCE</scope>
    <source>
        <strain evidence="1">CL356</strain>
    </source>
</reference>
<sequence>SSYAETFPLSEDIDLGNTWDALGVPSGMREQVIPDHVLPTDLHLKEEETARFDNPAYWPLSTIDAAQPYVEETFLKTQTSLQFDLNPQRTPQDSPLTSPLGTPSSGFPPSSYTPTLSSVSSGSPVPVTPPISITISESPQSLSPAFPVRHSREQYRLNPGLLIESILPRSADPSLRLHLYNILSSDWWYKNEREPRKEFVPFIKKHAAGSQRQFECLLCGKKATISGLTSTIALTAARPLEDAVTRIGESIDLRGASRANIFLAKWLSIPTIVSSRTAPRTSNDVAPGESECSNPIRLVTD</sequence>
<name>A0ACA9MFV5_9GLOM</name>
<dbReference type="EMBL" id="CAJVPT010012778">
    <property type="protein sequence ID" value="CAG8590054.1"/>
    <property type="molecule type" value="Genomic_DNA"/>
</dbReference>
<organism evidence="1 2">
    <name type="scientific">Acaulospora colombiana</name>
    <dbReference type="NCBI Taxonomy" id="27376"/>
    <lineage>
        <taxon>Eukaryota</taxon>
        <taxon>Fungi</taxon>
        <taxon>Fungi incertae sedis</taxon>
        <taxon>Mucoromycota</taxon>
        <taxon>Glomeromycotina</taxon>
        <taxon>Glomeromycetes</taxon>
        <taxon>Diversisporales</taxon>
        <taxon>Acaulosporaceae</taxon>
        <taxon>Acaulospora</taxon>
    </lineage>
</organism>
<proteinExistence type="predicted"/>
<accession>A0ACA9MFV5</accession>
<evidence type="ECO:0000313" key="2">
    <source>
        <dbReference type="Proteomes" id="UP000789525"/>
    </source>
</evidence>
<gene>
    <name evidence="1" type="ORF">ACOLOM_LOCUS6284</name>
</gene>
<feature type="non-terminal residue" evidence="1">
    <location>
        <position position="1"/>
    </location>
</feature>
<comment type="caution">
    <text evidence="1">The sequence shown here is derived from an EMBL/GenBank/DDBJ whole genome shotgun (WGS) entry which is preliminary data.</text>
</comment>
<dbReference type="Proteomes" id="UP000789525">
    <property type="component" value="Unassembled WGS sequence"/>
</dbReference>